<dbReference type="InterPro" id="IPR036186">
    <property type="entry name" value="Serpin_sf"/>
</dbReference>
<accession>A0AAT9FID9</accession>
<reference evidence="2" key="1">
    <citation type="submission" date="2024-07" db="EMBL/GenBank/DDBJ databases">
        <title>Complete genome sequence of Verrucomicrobiaceae bacterium NT6N.</title>
        <authorList>
            <person name="Huang C."/>
            <person name="Takami H."/>
            <person name="Hamasaki K."/>
        </authorList>
    </citation>
    <scope>NUCLEOTIDE SEQUENCE</scope>
    <source>
        <strain evidence="2">NT6N</strain>
    </source>
</reference>
<gene>
    <name evidence="2" type="ORF">NT6N_07740</name>
</gene>
<sequence length="362" mass="40692">MRIVFTTTLLAAALCISSRADTEAVLRTDQLPEAGKTLVWSPLFQASWDVLNSRRQGKLVKVAPANDLMTHLDSFSWKEAEVMPEGGYAVFAGPATAEFANDVRNRVMKQFKFAMAESELPNSARGDAAFGVMIRDLNFKQNFYRSRKSPLDFKDNTGKVHKVAFFGTAGNHSSRFGNNVKVLSYEERGKSFILSIATDKDGERLIIYRPDRALSFDMAIEHVTEAIKAPLSGPTGSLSDGQLHQKDTLKIPHLNINSNTDFTDQLQGLRYYSGEPEPWFIAKACQITNFELFEKGAKVRVQTQSQMDPFGGEPPKPKKIIYLPRQFICDQAFFVFTWKDKSPLPYFATWVDSGDVMEKFAK</sequence>
<feature type="chain" id="PRO_5043950122" description="DUF3471 domain-containing protein" evidence="1">
    <location>
        <begin position="21"/>
        <end position="362"/>
    </location>
</feature>
<organism evidence="2">
    <name type="scientific">Oceaniferula spumae</name>
    <dbReference type="NCBI Taxonomy" id="2979115"/>
    <lineage>
        <taxon>Bacteria</taxon>
        <taxon>Pseudomonadati</taxon>
        <taxon>Verrucomicrobiota</taxon>
        <taxon>Verrucomicrobiia</taxon>
        <taxon>Verrucomicrobiales</taxon>
        <taxon>Verrucomicrobiaceae</taxon>
        <taxon>Oceaniferula</taxon>
    </lineage>
</organism>
<feature type="signal peptide" evidence="1">
    <location>
        <begin position="1"/>
        <end position="20"/>
    </location>
</feature>
<proteinExistence type="predicted"/>
<evidence type="ECO:0008006" key="3">
    <source>
        <dbReference type="Google" id="ProtNLM"/>
    </source>
</evidence>
<keyword evidence="1" id="KW-0732">Signal</keyword>
<dbReference type="EMBL" id="AP026866">
    <property type="protein sequence ID" value="BDS05734.1"/>
    <property type="molecule type" value="Genomic_DNA"/>
</dbReference>
<evidence type="ECO:0000313" key="2">
    <source>
        <dbReference type="EMBL" id="BDS05734.1"/>
    </source>
</evidence>
<name>A0AAT9FID9_9BACT</name>
<protein>
    <recommendedName>
        <fullName evidence="3">DUF3471 domain-containing protein</fullName>
    </recommendedName>
</protein>
<evidence type="ECO:0000256" key="1">
    <source>
        <dbReference type="SAM" id="SignalP"/>
    </source>
</evidence>
<dbReference type="SUPFAM" id="SSF56574">
    <property type="entry name" value="Serpins"/>
    <property type="match status" value="1"/>
</dbReference>
<dbReference type="KEGG" id="osu:NT6N_07740"/>
<dbReference type="AlphaFoldDB" id="A0AAT9FID9"/>